<gene>
    <name evidence="2" type="ORF">C7C45_22110</name>
</gene>
<evidence type="ECO:0000259" key="1">
    <source>
        <dbReference type="Pfam" id="PF05685"/>
    </source>
</evidence>
<dbReference type="AlphaFoldDB" id="A0A318NF54"/>
<organism evidence="2 3">
    <name type="scientific">Micromonospora arborensis</name>
    <dbReference type="NCBI Taxonomy" id="2116518"/>
    <lineage>
        <taxon>Bacteria</taxon>
        <taxon>Bacillati</taxon>
        <taxon>Actinomycetota</taxon>
        <taxon>Actinomycetes</taxon>
        <taxon>Micromonosporales</taxon>
        <taxon>Micromonosporaceae</taxon>
        <taxon>Micromonospora</taxon>
    </lineage>
</organism>
<dbReference type="InterPro" id="IPR011335">
    <property type="entry name" value="Restrct_endonuc-II-like"/>
</dbReference>
<reference evidence="2 3" key="1">
    <citation type="submission" date="2018-03" db="EMBL/GenBank/DDBJ databases">
        <title>Bioinformatic expansion and discovery of thiopeptide antibiotics.</title>
        <authorList>
            <person name="Schwalen C.J."/>
            <person name="Hudson G.A."/>
            <person name="Mitchell D.A."/>
        </authorList>
    </citation>
    <scope>NUCLEOTIDE SEQUENCE [LARGE SCALE GENOMIC DNA]</scope>
    <source>
        <strain evidence="2 3">NRRL 8041</strain>
    </source>
</reference>
<dbReference type="InterPro" id="IPR008538">
    <property type="entry name" value="Uma2"/>
</dbReference>
<dbReference type="RefSeq" id="WP_110565605.1">
    <property type="nucleotide sequence ID" value="NZ_PYBV01000028.1"/>
</dbReference>
<dbReference type="GO" id="GO:0004519">
    <property type="term" value="F:endonuclease activity"/>
    <property type="evidence" value="ECO:0007669"/>
    <property type="project" value="UniProtKB-KW"/>
</dbReference>
<dbReference type="CDD" id="cd06260">
    <property type="entry name" value="DUF820-like"/>
    <property type="match status" value="1"/>
</dbReference>
<keyword evidence="2" id="KW-0540">Nuclease</keyword>
<feature type="domain" description="Putative restriction endonuclease" evidence="1">
    <location>
        <begin position="22"/>
        <end position="168"/>
    </location>
</feature>
<keyword evidence="3" id="KW-1185">Reference proteome</keyword>
<evidence type="ECO:0000313" key="3">
    <source>
        <dbReference type="Proteomes" id="UP000248333"/>
    </source>
</evidence>
<proteinExistence type="predicted"/>
<protein>
    <submittedName>
        <fullName evidence="2">Uma2 family endonuclease</fullName>
    </submittedName>
</protein>
<evidence type="ECO:0000313" key="2">
    <source>
        <dbReference type="EMBL" id="PYC67168.1"/>
    </source>
</evidence>
<dbReference type="InterPro" id="IPR012296">
    <property type="entry name" value="Nuclease_put_TT1808"/>
</dbReference>
<dbReference type="EMBL" id="PYBV01000028">
    <property type="protein sequence ID" value="PYC67168.1"/>
    <property type="molecule type" value="Genomic_DNA"/>
</dbReference>
<dbReference type="Proteomes" id="UP000248333">
    <property type="component" value="Unassembled WGS sequence"/>
</dbReference>
<dbReference type="SUPFAM" id="SSF52980">
    <property type="entry name" value="Restriction endonuclease-like"/>
    <property type="match status" value="1"/>
</dbReference>
<dbReference type="Pfam" id="PF05685">
    <property type="entry name" value="Uma2"/>
    <property type="match status" value="1"/>
</dbReference>
<keyword evidence="2" id="KW-0378">Hydrolase</keyword>
<sequence>MSAEAVGMHMPAVVTLDDVAAMNAADPNGHRYEASPEGVLSVMPPPDSDHAMIASRLFAWLIIAGWPAEQVLQAAGLRIAGPDGDGGRIPDLSVWRKPPTRSVWAAVDDVVLVVEIVSPGSEAMDSVTKVREYASAGIPQYWVVDRDSAQTVALHRLGGAGTYEERARMPLAWLLQTAPADHLD</sequence>
<dbReference type="PANTHER" id="PTHR35400">
    <property type="entry name" value="SLR1083 PROTEIN"/>
    <property type="match status" value="1"/>
</dbReference>
<name>A0A318NF54_9ACTN</name>
<keyword evidence="2" id="KW-0255">Endonuclease</keyword>
<comment type="caution">
    <text evidence="2">The sequence shown here is derived from an EMBL/GenBank/DDBJ whole genome shotgun (WGS) entry which is preliminary data.</text>
</comment>
<dbReference type="PANTHER" id="PTHR35400:SF3">
    <property type="entry name" value="SLL1072 PROTEIN"/>
    <property type="match status" value="1"/>
</dbReference>
<dbReference type="Gene3D" id="3.90.1570.10">
    <property type="entry name" value="tt1808, chain A"/>
    <property type="match status" value="1"/>
</dbReference>
<accession>A0A318NF54</accession>
<dbReference type="OrthoDB" id="196625at2"/>